<proteinExistence type="predicted"/>
<dbReference type="OrthoDB" id="2865258at2759"/>
<name>A0A812RIY1_9DINO</name>
<evidence type="ECO:0000256" key="1">
    <source>
        <dbReference type="SAM" id="MobiDB-lite"/>
    </source>
</evidence>
<dbReference type="EMBL" id="CAJNDS010002340">
    <property type="protein sequence ID" value="CAE7440715.1"/>
    <property type="molecule type" value="Genomic_DNA"/>
</dbReference>
<feature type="region of interest" description="Disordered" evidence="1">
    <location>
        <begin position="199"/>
        <end position="258"/>
    </location>
</feature>
<feature type="region of interest" description="Disordered" evidence="1">
    <location>
        <begin position="33"/>
        <end position="55"/>
    </location>
</feature>
<evidence type="ECO:0000313" key="4">
    <source>
        <dbReference type="Proteomes" id="UP000604046"/>
    </source>
</evidence>
<evidence type="ECO:0000256" key="2">
    <source>
        <dbReference type="SAM" id="SignalP"/>
    </source>
</evidence>
<organism evidence="3 4">
    <name type="scientific">Symbiodinium natans</name>
    <dbReference type="NCBI Taxonomy" id="878477"/>
    <lineage>
        <taxon>Eukaryota</taxon>
        <taxon>Sar</taxon>
        <taxon>Alveolata</taxon>
        <taxon>Dinophyceae</taxon>
        <taxon>Suessiales</taxon>
        <taxon>Symbiodiniaceae</taxon>
        <taxon>Symbiodinium</taxon>
    </lineage>
</organism>
<feature type="signal peptide" evidence="2">
    <location>
        <begin position="1"/>
        <end position="15"/>
    </location>
</feature>
<feature type="compositionally biased region" description="Low complexity" evidence="1">
    <location>
        <begin position="34"/>
        <end position="45"/>
    </location>
</feature>
<evidence type="ECO:0000313" key="3">
    <source>
        <dbReference type="EMBL" id="CAE7440715.1"/>
    </source>
</evidence>
<comment type="caution">
    <text evidence="3">The sequence shown here is derived from an EMBL/GenBank/DDBJ whole genome shotgun (WGS) entry which is preliminary data.</text>
</comment>
<keyword evidence="2" id="KW-0732">Signal</keyword>
<dbReference type="AlphaFoldDB" id="A0A812RIY1"/>
<accession>A0A812RIY1</accession>
<feature type="compositionally biased region" description="Polar residues" evidence="1">
    <location>
        <begin position="46"/>
        <end position="55"/>
    </location>
</feature>
<feature type="chain" id="PRO_5032720189" evidence="2">
    <location>
        <begin position="16"/>
        <end position="258"/>
    </location>
</feature>
<feature type="compositionally biased region" description="Basic and acidic residues" evidence="1">
    <location>
        <begin position="199"/>
        <end position="211"/>
    </location>
</feature>
<gene>
    <name evidence="3" type="ORF">SNAT2548_LOCUS23952</name>
</gene>
<sequence length="258" mass="27234">MSAVLSLLLCGCREGDLCKADCKSGGAPEKIQVASATKSTRSASTVPSDRTTSGTSQVAELDEIDQRVSDLIHKLRKDEAAPLVVRHVKDNMYKVDGRRVRLSLSNGSDACIMVQEDSDAKLPLVPLETYLQQAAFVSRALHGLSAGSPAVAQVPADKRLTFAATACGDGESLRRVKAMRLACEQARLREEAAEAYAREASAEGWRPRSGIEDTAAVASTSLQQPPGVPTAPAEPVEVQRPRDAQQVSQISPGAGAAG</sequence>
<reference evidence="3" key="1">
    <citation type="submission" date="2021-02" db="EMBL/GenBank/DDBJ databases">
        <authorList>
            <person name="Dougan E. K."/>
            <person name="Rhodes N."/>
            <person name="Thang M."/>
            <person name="Chan C."/>
        </authorList>
    </citation>
    <scope>NUCLEOTIDE SEQUENCE</scope>
</reference>
<keyword evidence="4" id="KW-1185">Reference proteome</keyword>
<protein>
    <submittedName>
        <fullName evidence="3">Uncharacterized protein</fullName>
    </submittedName>
</protein>
<dbReference type="Proteomes" id="UP000604046">
    <property type="component" value="Unassembled WGS sequence"/>
</dbReference>